<feature type="transmembrane region" description="Helical" evidence="5">
    <location>
        <begin position="356"/>
        <end position="376"/>
    </location>
</feature>
<keyword evidence="3 5" id="KW-0472">Membrane</keyword>
<feature type="region of interest" description="Disordered" evidence="4">
    <location>
        <begin position="395"/>
        <end position="424"/>
    </location>
</feature>
<feature type="transmembrane region" description="Helical" evidence="5">
    <location>
        <begin position="329"/>
        <end position="350"/>
    </location>
</feature>
<reference evidence="8" key="1">
    <citation type="submission" date="2017-10" db="EMBL/GenBank/DDBJ databases">
        <authorList>
            <person name="Kravchenko I.K."/>
            <person name="Grouzdev D.S."/>
        </authorList>
    </citation>
    <scope>NUCLEOTIDE SEQUENCE [LARGE SCALE GENOMIC DNA]</scope>
    <source>
        <strain evidence="8">B2</strain>
    </source>
</reference>
<dbReference type="GO" id="GO:0005886">
    <property type="term" value="C:plasma membrane"/>
    <property type="evidence" value="ECO:0007669"/>
    <property type="project" value="TreeGrafter"/>
</dbReference>
<feature type="transmembrane region" description="Helical" evidence="5">
    <location>
        <begin position="198"/>
        <end position="219"/>
    </location>
</feature>
<evidence type="ECO:0000256" key="3">
    <source>
        <dbReference type="ARBA" id="ARBA00023136"/>
    </source>
</evidence>
<keyword evidence="2 5" id="KW-1133">Transmembrane helix</keyword>
<evidence type="ECO:0000259" key="6">
    <source>
        <dbReference type="PROSITE" id="PS50850"/>
    </source>
</evidence>
<feature type="transmembrane region" description="Helical" evidence="5">
    <location>
        <begin position="130"/>
        <end position="151"/>
    </location>
</feature>
<dbReference type="PANTHER" id="PTHR23521">
    <property type="entry name" value="TRANSPORTER MFS SUPERFAMILY"/>
    <property type="match status" value="1"/>
</dbReference>
<dbReference type="PROSITE" id="PS50850">
    <property type="entry name" value="MFS"/>
    <property type="match status" value="1"/>
</dbReference>
<feature type="transmembrane region" description="Helical" evidence="5">
    <location>
        <begin position="70"/>
        <end position="89"/>
    </location>
</feature>
<evidence type="ECO:0000313" key="8">
    <source>
        <dbReference type="Proteomes" id="UP000225379"/>
    </source>
</evidence>
<dbReference type="Proteomes" id="UP000225379">
    <property type="component" value="Unassembled WGS sequence"/>
</dbReference>
<feature type="domain" description="Major facilitator superfamily (MFS) profile" evidence="6">
    <location>
        <begin position="198"/>
        <end position="424"/>
    </location>
</feature>
<feature type="transmembrane region" description="Helical" evidence="5">
    <location>
        <begin position="231"/>
        <end position="251"/>
    </location>
</feature>
<organism evidence="7 8">
    <name type="scientific">Azospirillum palustre</name>
    <dbReference type="NCBI Taxonomy" id="2044885"/>
    <lineage>
        <taxon>Bacteria</taxon>
        <taxon>Pseudomonadati</taxon>
        <taxon>Pseudomonadota</taxon>
        <taxon>Alphaproteobacteria</taxon>
        <taxon>Rhodospirillales</taxon>
        <taxon>Azospirillaceae</taxon>
        <taxon>Azospirillum</taxon>
    </lineage>
</organism>
<dbReference type="Gene3D" id="1.20.1250.20">
    <property type="entry name" value="MFS general substrate transporter like domains"/>
    <property type="match status" value="2"/>
</dbReference>
<feature type="transmembrane region" description="Helical" evidence="5">
    <location>
        <begin position="40"/>
        <end position="58"/>
    </location>
</feature>
<dbReference type="InterPro" id="IPR047200">
    <property type="entry name" value="MFS_YcaD-like"/>
</dbReference>
<protein>
    <submittedName>
        <fullName evidence="7">MFS transporter</fullName>
    </submittedName>
</protein>
<evidence type="ECO:0000256" key="2">
    <source>
        <dbReference type="ARBA" id="ARBA00022989"/>
    </source>
</evidence>
<feature type="transmembrane region" description="Helical" evidence="5">
    <location>
        <begin position="7"/>
        <end position="28"/>
    </location>
</feature>
<keyword evidence="1 5" id="KW-0812">Transmembrane</keyword>
<accession>A0A2B8BDB5</accession>
<dbReference type="SUPFAM" id="SSF103473">
    <property type="entry name" value="MFS general substrate transporter"/>
    <property type="match status" value="1"/>
</dbReference>
<dbReference type="PANTHER" id="PTHR23521:SF3">
    <property type="entry name" value="MFS TRANSPORTER"/>
    <property type="match status" value="1"/>
</dbReference>
<dbReference type="CDD" id="cd17477">
    <property type="entry name" value="MFS_YcaD_like"/>
    <property type="match status" value="1"/>
</dbReference>
<keyword evidence="8" id="KW-1185">Reference proteome</keyword>
<dbReference type="OrthoDB" id="9810614at2"/>
<evidence type="ECO:0000313" key="7">
    <source>
        <dbReference type="EMBL" id="PGH55770.1"/>
    </source>
</evidence>
<evidence type="ECO:0000256" key="1">
    <source>
        <dbReference type="ARBA" id="ARBA00022692"/>
    </source>
</evidence>
<dbReference type="GO" id="GO:0022857">
    <property type="term" value="F:transmembrane transporter activity"/>
    <property type="evidence" value="ECO:0007669"/>
    <property type="project" value="InterPro"/>
</dbReference>
<dbReference type="Pfam" id="PF07690">
    <property type="entry name" value="MFS_1"/>
    <property type="match status" value="1"/>
</dbReference>
<comment type="caution">
    <text evidence="7">The sequence shown here is derived from an EMBL/GenBank/DDBJ whole genome shotgun (WGS) entry which is preliminary data.</text>
</comment>
<dbReference type="InterPro" id="IPR020846">
    <property type="entry name" value="MFS_dom"/>
</dbReference>
<feature type="transmembrane region" description="Helical" evidence="5">
    <location>
        <begin position="288"/>
        <end position="308"/>
    </location>
</feature>
<dbReference type="InterPro" id="IPR036259">
    <property type="entry name" value="MFS_trans_sf"/>
</dbReference>
<evidence type="ECO:0000256" key="5">
    <source>
        <dbReference type="SAM" id="Phobius"/>
    </source>
</evidence>
<feature type="transmembrane region" description="Helical" evidence="5">
    <location>
        <begin position="263"/>
        <end position="282"/>
    </location>
</feature>
<sequence length="424" mass="44045">MSLIQPIVPLLLAVFLMMGGTGALTTIVSVRLDAAGAPPILLGALTAAYYLGVTVGSTQAFRLVAQVGHIRAFSASATVLVAPTLGHTLGSDPAAWIALRLVEGCCMAGLFVCIESWLNQSATSATRGQILALYMIALYGAQGVGQYLMVIDDPHGFKQFVVVSILVSLALVPVALSRTAPPLLQKLESVRIGHLYRASPLGFAGTVISGLVVGAFYGLGPVHVRHLGYDLGQSATFVSAAIIGGMLLQWPVGKLSDLIDRRLVLVGLFAALAVTSIGMTVLPQGKFGPLLAGISLFGGIIFAIYPICVSHTNDFLTPAEMVPASGGMVLGFSIGAIAGPFLASLVMAVFEQDGLFLFSALVAIVALAFALWRMTVRPPVPLDQRLPFLPQAPIPGPLDGVTPGVEKSGTGIGEEAPEAEPSRL</sequence>
<dbReference type="AlphaFoldDB" id="A0A2B8BDB5"/>
<proteinExistence type="predicted"/>
<name>A0A2B8BDB5_9PROT</name>
<feature type="transmembrane region" description="Helical" evidence="5">
    <location>
        <begin position="157"/>
        <end position="177"/>
    </location>
</feature>
<dbReference type="RefSeq" id="WP_098738484.1">
    <property type="nucleotide sequence ID" value="NZ_PDKW01000042.1"/>
</dbReference>
<dbReference type="EMBL" id="PDKW01000042">
    <property type="protein sequence ID" value="PGH55770.1"/>
    <property type="molecule type" value="Genomic_DNA"/>
</dbReference>
<gene>
    <name evidence="7" type="ORF">CRT60_21130</name>
</gene>
<feature type="transmembrane region" description="Helical" evidence="5">
    <location>
        <begin position="95"/>
        <end position="118"/>
    </location>
</feature>
<evidence type="ECO:0000256" key="4">
    <source>
        <dbReference type="SAM" id="MobiDB-lite"/>
    </source>
</evidence>
<dbReference type="InterPro" id="IPR011701">
    <property type="entry name" value="MFS"/>
</dbReference>